<protein>
    <submittedName>
        <fullName evidence="1">Uncharacterized protein</fullName>
    </submittedName>
</protein>
<sequence length="144" mass="16338">MARSLANIINKGIFAFPAARSISSKSLYQSIIGFSTHVPNDPDTHQNLPPSNKVENSELTMTDVEKELYKIYIESRDAIECRKRPVGALIDIEREKNERTIAISAPLRYAKLKARLVELSKLKKQRTDELEEIILQEKKVIDSG</sequence>
<organism evidence="1 2">
    <name type="scientific">Castilleja foliolosa</name>
    <dbReference type="NCBI Taxonomy" id="1961234"/>
    <lineage>
        <taxon>Eukaryota</taxon>
        <taxon>Viridiplantae</taxon>
        <taxon>Streptophyta</taxon>
        <taxon>Embryophyta</taxon>
        <taxon>Tracheophyta</taxon>
        <taxon>Spermatophyta</taxon>
        <taxon>Magnoliopsida</taxon>
        <taxon>eudicotyledons</taxon>
        <taxon>Gunneridae</taxon>
        <taxon>Pentapetalae</taxon>
        <taxon>asterids</taxon>
        <taxon>lamiids</taxon>
        <taxon>Lamiales</taxon>
        <taxon>Orobanchaceae</taxon>
        <taxon>Pedicularideae</taxon>
        <taxon>Castillejinae</taxon>
        <taxon>Castilleja</taxon>
    </lineage>
</organism>
<dbReference type="Proteomes" id="UP001632038">
    <property type="component" value="Unassembled WGS sequence"/>
</dbReference>
<comment type="caution">
    <text evidence="1">The sequence shown here is derived from an EMBL/GenBank/DDBJ whole genome shotgun (WGS) entry which is preliminary data.</text>
</comment>
<accession>A0ABD3CS02</accession>
<evidence type="ECO:0000313" key="2">
    <source>
        <dbReference type="Proteomes" id="UP001632038"/>
    </source>
</evidence>
<gene>
    <name evidence="1" type="ORF">CASFOL_024630</name>
</gene>
<dbReference type="AlphaFoldDB" id="A0ABD3CS02"/>
<keyword evidence="2" id="KW-1185">Reference proteome</keyword>
<name>A0ABD3CS02_9LAMI</name>
<dbReference type="EMBL" id="JAVIJP010000032">
    <property type="protein sequence ID" value="KAL3631646.1"/>
    <property type="molecule type" value="Genomic_DNA"/>
</dbReference>
<reference evidence="2" key="1">
    <citation type="journal article" date="2024" name="IScience">
        <title>Strigolactones Initiate the Formation of Haustorium-like Structures in Castilleja.</title>
        <authorList>
            <person name="Buerger M."/>
            <person name="Peterson D."/>
            <person name="Chory J."/>
        </authorList>
    </citation>
    <scope>NUCLEOTIDE SEQUENCE [LARGE SCALE GENOMIC DNA]</scope>
</reference>
<evidence type="ECO:0000313" key="1">
    <source>
        <dbReference type="EMBL" id="KAL3631646.1"/>
    </source>
</evidence>
<proteinExistence type="predicted"/>